<keyword evidence="3 6" id="KW-0238">DNA-binding</keyword>
<dbReference type="OrthoDB" id="646694at2"/>
<dbReference type="SUPFAM" id="SSF46785">
    <property type="entry name" value="Winged helix' DNA-binding domain"/>
    <property type="match status" value="1"/>
</dbReference>
<dbReference type="GO" id="GO:0000976">
    <property type="term" value="F:transcription cis-regulatory region binding"/>
    <property type="evidence" value="ECO:0007669"/>
    <property type="project" value="TreeGrafter"/>
</dbReference>
<sequence length="316" mass="36366">MLNLEWFRTFKVIYEAGTLSAAAQTLFISQPGVSLHLSSLESYTGYRLFERDTRKMVATERGTMLYDFVIDHMNKLEEAEKIFHRKSRVEKPTLGLGMSFEIFQYSLEAHVSELPFNLITRFGDYSQMLQDLNSGVLDLILIPQTGNQHNLTYMPFNVERMVLVCGNQTDTTELDRLVHTGNHSAIKEWLAAQIWYTTTVGMEPLKSFWNTNFNSSPGFRPNYVVPYFSSILKCLSNSKGFALVPDYICGKDIANQLIKLAWEGSTPFEQMFYFGKRKKTVYADEVKQLEDILRGNWALNKSYHINDISGGRYAFR</sequence>
<dbReference type="InterPro" id="IPR000847">
    <property type="entry name" value="LysR_HTH_N"/>
</dbReference>
<reference evidence="6 7" key="1">
    <citation type="submission" date="2017-05" db="EMBL/GenBank/DDBJ databases">
        <authorList>
            <person name="Varghese N."/>
            <person name="Submissions S."/>
        </authorList>
    </citation>
    <scope>NUCLEOTIDE SEQUENCE [LARGE SCALE GENOMIC DNA]</scope>
    <source>
        <strain evidence="6 7">DSM 19036</strain>
    </source>
</reference>
<dbReference type="PANTHER" id="PTHR30126">
    <property type="entry name" value="HTH-TYPE TRANSCRIPTIONAL REGULATOR"/>
    <property type="match status" value="1"/>
</dbReference>
<evidence type="ECO:0000259" key="5">
    <source>
        <dbReference type="PROSITE" id="PS50931"/>
    </source>
</evidence>
<keyword evidence="7" id="KW-1185">Reference proteome</keyword>
<organism evidence="6 7">
    <name type="scientific">Pedobacter westerhofensis</name>
    <dbReference type="NCBI Taxonomy" id="425512"/>
    <lineage>
        <taxon>Bacteria</taxon>
        <taxon>Pseudomonadati</taxon>
        <taxon>Bacteroidota</taxon>
        <taxon>Sphingobacteriia</taxon>
        <taxon>Sphingobacteriales</taxon>
        <taxon>Sphingobacteriaceae</taxon>
        <taxon>Pedobacter</taxon>
    </lineage>
</organism>
<dbReference type="PANTHER" id="PTHR30126:SF39">
    <property type="entry name" value="HTH-TYPE TRANSCRIPTIONAL REGULATOR CYSL"/>
    <property type="match status" value="1"/>
</dbReference>
<evidence type="ECO:0000256" key="4">
    <source>
        <dbReference type="ARBA" id="ARBA00023163"/>
    </source>
</evidence>
<dbReference type="GO" id="GO:0003700">
    <property type="term" value="F:DNA-binding transcription factor activity"/>
    <property type="evidence" value="ECO:0007669"/>
    <property type="project" value="InterPro"/>
</dbReference>
<name>A0A521BYE2_9SPHI</name>
<dbReference type="SUPFAM" id="SSF53850">
    <property type="entry name" value="Periplasmic binding protein-like II"/>
    <property type="match status" value="1"/>
</dbReference>
<keyword evidence="4" id="KW-0804">Transcription</keyword>
<dbReference type="InterPro" id="IPR036390">
    <property type="entry name" value="WH_DNA-bd_sf"/>
</dbReference>
<dbReference type="PRINTS" id="PR00039">
    <property type="entry name" value="HTHLYSR"/>
</dbReference>
<dbReference type="Pfam" id="PF00126">
    <property type="entry name" value="HTH_1"/>
    <property type="match status" value="1"/>
</dbReference>
<evidence type="ECO:0000256" key="1">
    <source>
        <dbReference type="ARBA" id="ARBA00009437"/>
    </source>
</evidence>
<dbReference type="Gene3D" id="1.10.10.10">
    <property type="entry name" value="Winged helix-like DNA-binding domain superfamily/Winged helix DNA-binding domain"/>
    <property type="match status" value="1"/>
</dbReference>
<protein>
    <submittedName>
        <fullName evidence="6">DNA-binding transcriptional regulator, LysR family</fullName>
    </submittedName>
</protein>
<evidence type="ECO:0000256" key="2">
    <source>
        <dbReference type="ARBA" id="ARBA00023015"/>
    </source>
</evidence>
<proteinExistence type="inferred from homology"/>
<evidence type="ECO:0000256" key="3">
    <source>
        <dbReference type="ARBA" id="ARBA00023125"/>
    </source>
</evidence>
<dbReference type="RefSeq" id="WP_142527282.1">
    <property type="nucleotide sequence ID" value="NZ_CBCSJO010000004.1"/>
</dbReference>
<evidence type="ECO:0000313" key="7">
    <source>
        <dbReference type="Proteomes" id="UP000320300"/>
    </source>
</evidence>
<keyword evidence="2" id="KW-0805">Transcription regulation</keyword>
<dbReference type="Pfam" id="PF03466">
    <property type="entry name" value="LysR_substrate"/>
    <property type="match status" value="1"/>
</dbReference>
<dbReference type="Proteomes" id="UP000320300">
    <property type="component" value="Unassembled WGS sequence"/>
</dbReference>
<dbReference type="PROSITE" id="PS50931">
    <property type="entry name" value="HTH_LYSR"/>
    <property type="match status" value="1"/>
</dbReference>
<accession>A0A521BYE2</accession>
<comment type="similarity">
    <text evidence="1">Belongs to the LysR transcriptional regulatory family.</text>
</comment>
<dbReference type="AlphaFoldDB" id="A0A521BYE2"/>
<feature type="domain" description="HTH lysR-type" evidence="5">
    <location>
        <begin position="2"/>
        <end position="59"/>
    </location>
</feature>
<gene>
    <name evidence="6" type="ORF">SAMN06265348_10364</name>
</gene>
<evidence type="ECO:0000313" key="6">
    <source>
        <dbReference type="EMBL" id="SMO52222.1"/>
    </source>
</evidence>
<dbReference type="InterPro" id="IPR036388">
    <property type="entry name" value="WH-like_DNA-bd_sf"/>
</dbReference>
<dbReference type="InterPro" id="IPR005119">
    <property type="entry name" value="LysR_subst-bd"/>
</dbReference>
<dbReference type="EMBL" id="FXTN01000003">
    <property type="protein sequence ID" value="SMO52222.1"/>
    <property type="molecule type" value="Genomic_DNA"/>
</dbReference>